<dbReference type="Proteomes" id="UP000007800">
    <property type="component" value="Unassembled WGS sequence"/>
</dbReference>
<feature type="transmembrane region" description="Helical" evidence="5">
    <location>
        <begin position="109"/>
        <end position="131"/>
    </location>
</feature>
<dbReference type="OrthoDB" id="438491at2759"/>
<dbReference type="GeneID" id="9060141"/>
<dbReference type="CDD" id="cd07042">
    <property type="entry name" value="STAS_SulP_like_sulfate_transporter"/>
    <property type="match status" value="1"/>
</dbReference>
<evidence type="ECO:0000259" key="6">
    <source>
        <dbReference type="PROSITE" id="PS50801"/>
    </source>
</evidence>
<feature type="transmembrane region" description="Helical" evidence="5">
    <location>
        <begin position="440"/>
        <end position="473"/>
    </location>
</feature>
<feature type="transmembrane region" description="Helical" evidence="5">
    <location>
        <begin position="310"/>
        <end position="328"/>
    </location>
</feature>
<dbReference type="InterPro" id="IPR002645">
    <property type="entry name" value="STAS_dom"/>
</dbReference>
<feature type="transmembrane region" description="Helical" evidence="5">
    <location>
        <begin position="42"/>
        <end position="63"/>
    </location>
</feature>
<organism evidence="8">
    <name type="scientific">Perkinsus marinus (strain ATCC 50983 / TXsc)</name>
    <dbReference type="NCBI Taxonomy" id="423536"/>
    <lineage>
        <taxon>Eukaryota</taxon>
        <taxon>Sar</taxon>
        <taxon>Alveolata</taxon>
        <taxon>Perkinsozoa</taxon>
        <taxon>Perkinsea</taxon>
        <taxon>Perkinsida</taxon>
        <taxon>Perkinsidae</taxon>
        <taxon>Perkinsus</taxon>
    </lineage>
</organism>
<reference evidence="7 8" key="1">
    <citation type="submission" date="2008-07" db="EMBL/GenBank/DDBJ databases">
        <authorList>
            <person name="El-Sayed N."/>
            <person name="Caler E."/>
            <person name="Inman J."/>
            <person name="Amedeo P."/>
            <person name="Hass B."/>
            <person name="Wortman J."/>
        </authorList>
    </citation>
    <scope>NUCLEOTIDE SEQUENCE [LARGE SCALE GENOMIC DNA]</scope>
    <source>
        <strain evidence="8">ATCC 50983 / TXsc</strain>
    </source>
</reference>
<dbReference type="Pfam" id="PF00916">
    <property type="entry name" value="Sulfate_transp"/>
    <property type="match status" value="1"/>
</dbReference>
<accession>C5KMM3</accession>
<feature type="transmembrane region" description="Helical" evidence="5">
    <location>
        <begin position="340"/>
        <end position="362"/>
    </location>
</feature>
<evidence type="ECO:0000313" key="8">
    <source>
        <dbReference type="Proteomes" id="UP000007800"/>
    </source>
</evidence>
<keyword evidence="2 5" id="KW-0812">Transmembrane</keyword>
<dbReference type="GO" id="GO:0016020">
    <property type="term" value="C:membrane"/>
    <property type="evidence" value="ECO:0007669"/>
    <property type="project" value="UniProtKB-SubCell"/>
</dbReference>
<name>C5KMM3_PERM5</name>
<dbReference type="InterPro" id="IPR036513">
    <property type="entry name" value="STAS_dom_sf"/>
</dbReference>
<dbReference type="AlphaFoldDB" id="C5KMM3"/>
<dbReference type="SUPFAM" id="SSF52091">
    <property type="entry name" value="SpoIIaa-like"/>
    <property type="match status" value="1"/>
</dbReference>
<evidence type="ECO:0000256" key="4">
    <source>
        <dbReference type="ARBA" id="ARBA00023136"/>
    </source>
</evidence>
<dbReference type="Pfam" id="PF01740">
    <property type="entry name" value="STAS"/>
    <property type="match status" value="1"/>
</dbReference>
<feature type="domain" description="STAS" evidence="6">
    <location>
        <begin position="499"/>
        <end position="615"/>
    </location>
</feature>
<keyword evidence="4 5" id="KW-0472">Membrane</keyword>
<evidence type="ECO:0000256" key="2">
    <source>
        <dbReference type="ARBA" id="ARBA00022692"/>
    </source>
</evidence>
<dbReference type="Gene3D" id="3.30.750.24">
    <property type="entry name" value="STAS domain"/>
    <property type="match status" value="1"/>
</dbReference>
<feature type="transmembrane region" description="Helical" evidence="5">
    <location>
        <begin position="261"/>
        <end position="279"/>
    </location>
</feature>
<dbReference type="InterPro" id="IPR011547">
    <property type="entry name" value="SLC26A/SulP_dom"/>
</dbReference>
<evidence type="ECO:0000313" key="7">
    <source>
        <dbReference type="EMBL" id="EER14181.1"/>
    </source>
</evidence>
<dbReference type="GO" id="GO:0055085">
    <property type="term" value="P:transmembrane transport"/>
    <property type="evidence" value="ECO:0007669"/>
    <property type="project" value="InterPro"/>
</dbReference>
<dbReference type="RefSeq" id="XP_002782386.1">
    <property type="nucleotide sequence ID" value="XM_002782340.1"/>
</dbReference>
<dbReference type="PROSITE" id="PS50801">
    <property type="entry name" value="STAS"/>
    <property type="match status" value="1"/>
</dbReference>
<dbReference type="OMA" id="WNENQDL"/>
<dbReference type="InParanoid" id="C5KMM3"/>
<feature type="transmembrane region" description="Helical" evidence="5">
    <location>
        <begin position="216"/>
        <end position="240"/>
    </location>
</feature>
<feature type="transmembrane region" description="Helical" evidence="5">
    <location>
        <begin position="179"/>
        <end position="196"/>
    </location>
</feature>
<protein>
    <submittedName>
        <fullName evidence="7">Sulfate transporter, putative</fullName>
    </submittedName>
</protein>
<keyword evidence="8" id="KW-1185">Reference proteome</keyword>
<comment type="subcellular location">
    <subcellularLocation>
        <location evidence="1">Membrane</location>
        <topology evidence="1">Multi-pass membrane protein</topology>
    </subcellularLocation>
</comment>
<gene>
    <name evidence="7" type="ORF">Pmar_PMAR029245</name>
</gene>
<evidence type="ECO:0000256" key="3">
    <source>
        <dbReference type="ARBA" id="ARBA00022989"/>
    </source>
</evidence>
<dbReference type="InterPro" id="IPR001902">
    <property type="entry name" value="SLC26A/SulP_fam"/>
</dbReference>
<feature type="transmembrane region" description="Helical" evidence="5">
    <location>
        <begin position="75"/>
        <end position="97"/>
    </location>
</feature>
<proteinExistence type="predicted"/>
<dbReference type="EMBL" id="GG674496">
    <property type="protein sequence ID" value="EER14181.1"/>
    <property type="molecule type" value="Genomic_DNA"/>
</dbReference>
<sequence>MISPSRRESTTPHQNLLNRSLMTPLLWRTYPPSKVVSEKDSILARLATTVYAWLPITVVLQAYTKSVAKRDIRGGIILGLVAISQSMAHANIAHITLIHGPYSCVWPPVIYALFGSSHHLSIGTGAMMALMTGEQVVNYHDVETRSRVACQLALITGVALWVMAMLRMSFLVRFISRPALSGFVTGSAFVILATQMKDFFGLRSVPKGVDFFENIYFIGTSLPQTSFPVLLLGVLVVVIIQGAKHLKEVPYLRRVSQFKELIAVIIATLACWFISSVYAEEKEDFIPHVGEVPTGLPSFAIPSLEGITDVIPNGFMVSLMCFISSYAPAKKFAIVDRYDINAGSELTALGAANIVGSLFGAMPVQGGMSRTSLGYASGVKSQVAGLVAAVVAIGVLAMLTPLMYWIPRCALAGIIITAATHLMDFNHAKWLVHHSKKDTAVWMMAFMGTLVFGLLQGVFLSVMLSVTLMIYSVALPQSFAMGRLPNGQWRAIKYWPQVAKTIPGVLVFGVNGPLIFANWEYVKDKLLKTEERYSEFCGKKVEAVVIHLGGVPIVDATAVQGLEELAEEYSSRGVTLWFAGAQGSVRKIIDKVLVRRCKINQTDLVQHVEAVVKQLLPCIDLPVKTQAAVLIQRWWRSHLKWADEMEDGVKDTYLNVRERYWGSCNLAIPQRDMRDDIDPISDAVI</sequence>
<evidence type="ECO:0000256" key="1">
    <source>
        <dbReference type="ARBA" id="ARBA00004141"/>
    </source>
</evidence>
<feature type="transmembrane region" description="Helical" evidence="5">
    <location>
        <begin position="382"/>
        <end position="402"/>
    </location>
</feature>
<dbReference type="PANTHER" id="PTHR11814">
    <property type="entry name" value="SULFATE TRANSPORTER"/>
    <property type="match status" value="1"/>
</dbReference>
<keyword evidence="3 5" id="KW-1133">Transmembrane helix</keyword>
<evidence type="ECO:0000256" key="5">
    <source>
        <dbReference type="SAM" id="Phobius"/>
    </source>
</evidence>